<dbReference type="GO" id="GO:0004519">
    <property type="term" value="F:endonuclease activity"/>
    <property type="evidence" value="ECO:0007669"/>
    <property type="project" value="UniProtKB-KW"/>
</dbReference>
<proteinExistence type="predicted"/>
<reference evidence="2" key="1">
    <citation type="submission" date="2020-11" db="EMBL/GenBank/DDBJ databases">
        <title>Isolation and identification of active actinomycetes.</title>
        <authorList>
            <person name="Yu B."/>
        </authorList>
    </citation>
    <scope>NUCLEOTIDE SEQUENCE</scope>
    <source>
        <strain evidence="2">NEAU-YB345</strain>
    </source>
</reference>
<gene>
    <name evidence="2" type="ORF">I2501_03735</name>
</gene>
<feature type="domain" description="OLD protein-like TOPRIM" evidence="1">
    <location>
        <begin position="7"/>
        <end position="68"/>
    </location>
</feature>
<dbReference type="AlphaFoldDB" id="A0A931B1U5"/>
<dbReference type="InterPro" id="IPR034139">
    <property type="entry name" value="TOPRIM_OLD"/>
</dbReference>
<protein>
    <submittedName>
        <fullName evidence="2">ATP-dependent endonuclease</fullName>
    </submittedName>
</protein>
<organism evidence="2 3">
    <name type="scientific">Streptacidiphilus fuscans</name>
    <dbReference type="NCBI Taxonomy" id="2789292"/>
    <lineage>
        <taxon>Bacteria</taxon>
        <taxon>Bacillati</taxon>
        <taxon>Actinomycetota</taxon>
        <taxon>Actinomycetes</taxon>
        <taxon>Kitasatosporales</taxon>
        <taxon>Streptomycetaceae</taxon>
        <taxon>Streptacidiphilus</taxon>
    </lineage>
</organism>
<evidence type="ECO:0000313" key="2">
    <source>
        <dbReference type="EMBL" id="MBF9067152.1"/>
    </source>
</evidence>
<accession>A0A931B1U5</accession>
<evidence type="ECO:0000259" key="1">
    <source>
        <dbReference type="Pfam" id="PF20469"/>
    </source>
</evidence>
<keyword evidence="2" id="KW-0255">Endonuclease</keyword>
<keyword evidence="2" id="KW-0378">Hydrolase</keyword>
<keyword evidence="3" id="KW-1185">Reference proteome</keyword>
<dbReference type="Pfam" id="PF20469">
    <property type="entry name" value="OLD-like_TOPRIM"/>
    <property type="match status" value="1"/>
</dbReference>
<name>A0A931B1U5_9ACTN</name>
<dbReference type="Proteomes" id="UP000657385">
    <property type="component" value="Unassembled WGS sequence"/>
</dbReference>
<sequence length="193" mass="20543">MEGKPEAVVLVEGVSDRVALEVVARRRGIDLAGGGVSVVAMQGINNVGRFLAYYGATAPGVRVAGLYDAAEERFVRRGLDLEPSAASQSGSDLEARGFYCCSADLEDELIRALGPEAVVDLVAAEGELRSFRTLQKQPALRARSLHDQLRRMMSGRSGGKKRYAALMAEAVAPEQVPRPLAQVLACALGDHHG</sequence>
<keyword evidence="2" id="KW-0540">Nuclease</keyword>
<evidence type="ECO:0000313" key="3">
    <source>
        <dbReference type="Proteomes" id="UP000657385"/>
    </source>
</evidence>
<dbReference type="EMBL" id="JADPRT010000002">
    <property type="protein sequence ID" value="MBF9067152.1"/>
    <property type="molecule type" value="Genomic_DNA"/>
</dbReference>
<comment type="caution">
    <text evidence="2">The sequence shown here is derived from an EMBL/GenBank/DDBJ whole genome shotgun (WGS) entry which is preliminary data.</text>
</comment>